<dbReference type="OrthoDB" id="9767934at2"/>
<dbReference type="GO" id="GO:0016787">
    <property type="term" value="F:hydrolase activity"/>
    <property type="evidence" value="ECO:0007669"/>
    <property type="project" value="UniProtKB-KW"/>
</dbReference>
<evidence type="ECO:0000259" key="1">
    <source>
        <dbReference type="Pfam" id="PF00561"/>
    </source>
</evidence>
<dbReference type="SUPFAM" id="SSF53474">
    <property type="entry name" value="alpha/beta-Hydrolases"/>
    <property type="match status" value="1"/>
</dbReference>
<evidence type="ECO:0000313" key="3">
    <source>
        <dbReference type="Proteomes" id="UP000309061"/>
    </source>
</evidence>
<organism evidence="2 3">
    <name type="scientific">Methylocystis heyeri</name>
    <dbReference type="NCBI Taxonomy" id="391905"/>
    <lineage>
        <taxon>Bacteria</taxon>
        <taxon>Pseudomonadati</taxon>
        <taxon>Pseudomonadota</taxon>
        <taxon>Alphaproteobacteria</taxon>
        <taxon>Hyphomicrobiales</taxon>
        <taxon>Methylocystaceae</taxon>
        <taxon>Methylocystis</taxon>
    </lineage>
</organism>
<dbReference type="InterPro" id="IPR029058">
    <property type="entry name" value="AB_hydrolase_fold"/>
</dbReference>
<dbReference type="Proteomes" id="UP000309061">
    <property type="component" value="Chromosome"/>
</dbReference>
<dbReference type="PANTHER" id="PTHR36837:SF2">
    <property type="entry name" value="POLY(3-HYDROXYALKANOATE) POLYMERASE SUBUNIT PHAC"/>
    <property type="match status" value="1"/>
</dbReference>
<dbReference type="Pfam" id="PF00561">
    <property type="entry name" value="Abhydrolase_1"/>
    <property type="match status" value="1"/>
</dbReference>
<dbReference type="InterPro" id="IPR000073">
    <property type="entry name" value="AB_hydrolase_1"/>
</dbReference>
<dbReference type="AlphaFoldDB" id="A0A6B8KKP8"/>
<keyword evidence="2" id="KW-0378">Hydrolase</keyword>
<reference evidence="2 3" key="1">
    <citation type="submission" date="2019-11" db="EMBL/GenBank/DDBJ databases">
        <title>The genome sequence of Methylocystis heyeri.</title>
        <authorList>
            <person name="Oshkin I.Y."/>
            <person name="Miroshnikov K."/>
            <person name="Dedysh S.N."/>
        </authorList>
    </citation>
    <scope>NUCLEOTIDE SEQUENCE [LARGE SCALE GENOMIC DNA]</scope>
    <source>
        <strain evidence="2 3">H2</strain>
    </source>
</reference>
<accession>A0A6B8KKP8</accession>
<dbReference type="InterPro" id="IPR051321">
    <property type="entry name" value="PHA/PHB_synthase"/>
</dbReference>
<dbReference type="EMBL" id="CP046052">
    <property type="protein sequence ID" value="QGM47475.1"/>
    <property type="molecule type" value="Genomic_DNA"/>
</dbReference>
<dbReference type="Gene3D" id="3.40.50.1820">
    <property type="entry name" value="alpha/beta hydrolase"/>
    <property type="match status" value="1"/>
</dbReference>
<dbReference type="PANTHER" id="PTHR36837">
    <property type="entry name" value="POLY(3-HYDROXYALKANOATE) POLYMERASE SUBUNIT PHAC"/>
    <property type="match status" value="1"/>
</dbReference>
<keyword evidence="3" id="KW-1185">Reference proteome</keyword>
<protein>
    <submittedName>
        <fullName evidence="2">Alpha/beta fold hydrolase</fullName>
    </submittedName>
</protein>
<dbReference type="RefSeq" id="WP_154331717.1">
    <property type="nucleotide sequence ID" value="NZ_CP046052.1"/>
</dbReference>
<evidence type="ECO:0000313" key="2">
    <source>
        <dbReference type="EMBL" id="QGM47475.1"/>
    </source>
</evidence>
<dbReference type="KEGG" id="mhey:H2LOC_018275"/>
<proteinExistence type="predicted"/>
<gene>
    <name evidence="2" type="ORF">H2LOC_018275</name>
</gene>
<name>A0A6B8KKP8_9HYPH</name>
<feature type="domain" description="AB hydrolase-1" evidence="1">
    <location>
        <begin position="141"/>
        <end position="342"/>
    </location>
</feature>
<sequence>MNPWDFWTQSWFSGFDLYLRALQPVRGDRSGLPGAATARALEAPEWTTPNREVFNLASLRLRDFSRGESAASNVLIVAPFALHDAGLADIAPGHSLIEALLAQGCDRLFLVEWLSADLNTKLNTIDTQLASLNVAVDEIGPPIDLIGLCQGGWLSLVYAARFPWKVRRLVLVGAPVDTRDSNSVVFSRAVKQGVDAFIDEFIRQGDGLVLGRHTRNLWPGECDDISRAAKALEIALPLEREEDRRSVESFARWDRRLLDLPGPFYREVFTWLYHENRLAKGGFPALGKLIDLAGLRLPIYLLAGAQDCVTPPASAFSAAALVGASKSDIETALAPCGHHALIMGKRTLANEWPRIAAWLQK</sequence>